<dbReference type="GO" id="GO:0005524">
    <property type="term" value="F:ATP binding"/>
    <property type="evidence" value="ECO:0007669"/>
    <property type="project" value="UniProtKB-KW"/>
</dbReference>
<accession>A0ABS0SH52</accession>
<name>A0ABS0SH52_9HYPH</name>
<protein>
    <submittedName>
        <fullName evidence="3">ATP-binding protein</fullName>
    </submittedName>
</protein>
<dbReference type="InterPro" id="IPR003593">
    <property type="entry name" value="AAA+_ATPase"/>
</dbReference>
<keyword evidence="3" id="KW-0547">Nucleotide-binding</keyword>
<dbReference type="InterPro" id="IPR027417">
    <property type="entry name" value="P-loop_NTPase"/>
</dbReference>
<reference evidence="3 4" key="1">
    <citation type="submission" date="2020-10" db="EMBL/GenBank/DDBJ databases">
        <title>Aquamicrobium zhengzhouensis sp. nov., a exopolysaccharide producing bacterium isolated from farmland soil.</title>
        <authorList>
            <person name="Wang X."/>
        </authorList>
    </citation>
    <scope>NUCLEOTIDE SEQUENCE [LARGE SCALE GENOMIC DNA]</scope>
    <source>
        <strain evidence="4">cd-1</strain>
    </source>
</reference>
<keyword evidence="3" id="KW-0067">ATP-binding</keyword>
<dbReference type="SMART" id="SM00382">
    <property type="entry name" value="AAA"/>
    <property type="match status" value="1"/>
</dbReference>
<dbReference type="SUPFAM" id="SSF52540">
    <property type="entry name" value="P-loop containing nucleoside triphosphate hydrolases"/>
    <property type="match status" value="1"/>
</dbReference>
<dbReference type="PANTHER" id="PTHR23077">
    <property type="entry name" value="AAA-FAMILY ATPASE"/>
    <property type="match status" value="1"/>
</dbReference>
<dbReference type="InterPro" id="IPR050168">
    <property type="entry name" value="AAA_ATPase_domain"/>
</dbReference>
<dbReference type="Gene3D" id="3.40.50.300">
    <property type="entry name" value="P-loop containing nucleotide triphosphate hydrolases"/>
    <property type="match status" value="1"/>
</dbReference>
<dbReference type="RefSeq" id="WP_198478167.1">
    <property type="nucleotide sequence ID" value="NZ_JADGMQ010000019.1"/>
</dbReference>
<evidence type="ECO:0000259" key="2">
    <source>
        <dbReference type="SMART" id="SM00382"/>
    </source>
</evidence>
<gene>
    <name evidence="3" type="ORF">IOD40_18420</name>
</gene>
<dbReference type="InterPro" id="IPR003959">
    <property type="entry name" value="ATPase_AAA_core"/>
</dbReference>
<dbReference type="Proteomes" id="UP000601789">
    <property type="component" value="Unassembled WGS sequence"/>
</dbReference>
<comment type="caution">
    <text evidence="3">The sequence shown here is derived from an EMBL/GenBank/DDBJ whole genome shotgun (WGS) entry which is preliminary data.</text>
</comment>
<proteinExistence type="predicted"/>
<feature type="compositionally biased region" description="Polar residues" evidence="1">
    <location>
        <begin position="391"/>
        <end position="403"/>
    </location>
</feature>
<evidence type="ECO:0000313" key="3">
    <source>
        <dbReference type="EMBL" id="MBI1622634.1"/>
    </source>
</evidence>
<organism evidence="3 4">
    <name type="scientific">Aquamicrobium zhengzhouense</name>
    <dbReference type="NCBI Taxonomy" id="2781738"/>
    <lineage>
        <taxon>Bacteria</taxon>
        <taxon>Pseudomonadati</taxon>
        <taxon>Pseudomonadota</taxon>
        <taxon>Alphaproteobacteria</taxon>
        <taxon>Hyphomicrobiales</taxon>
        <taxon>Phyllobacteriaceae</taxon>
        <taxon>Aquamicrobium</taxon>
    </lineage>
</organism>
<feature type="region of interest" description="Disordered" evidence="1">
    <location>
        <begin position="360"/>
        <end position="403"/>
    </location>
</feature>
<keyword evidence="4" id="KW-1185">Reference proteome</keyword>
<sequence>MSHMLQRAVVAERLANHFVKRLSHAARADAIEFAIAQELLVEVDRDEKRRGGGRDNERRWTTSVLGSDDDDDFAWASPPRGALELGPRLVGMSRARITTVLKRHGVELVTSTQVKPRTFQKKTAPHHNVPDQRKALIADIVRAFKNAAPPPCASRVATLLLVAEAFRLRSLKARVNLKALGHQQPIVSLVSPVKGFEALFLTLLKEGLVLPGTVSVCDGHDLRGSHDIRFSSGDATRWKTIIFRGSRYDKGEAEAEPGRRQVGIAAQSSLPILGISENPKTIPPALKAAASLDLQTGSLTADIVLRTMEVVLGEEPADLGRVADHCEQLSLYDLALAIRPGVSGEAAADVLAELAISRQADDGAHPPSQSDAKDESRSSWSGGSRRAADQGTGSEIVQPASRTHGNDNRFVATIETLSGYGEARDWALALKDDLVLWREGTLGWDDLSSKLLLSGPPGTGKTTFARALCNTLQVPLIATSVATWLELGYLGDVIKRMRRAFAEAAANAPAILFIDEIDGISKRSSNGRSHEDYWNSVVNRLLELLDGTLNSTGVIVVGAANNPSAIDPALLRSGRLEKHIVIPRPDIDALVGIFRHHLRDDLDHVIATRRDASPQGLPDHKGILDCAMSSHERATAMPDNSVGRL</sequence>
<dbReference type="EMBL" id="JADGMQ010000019">
    <property type="protein sequence ID" value="MBI1622634.1"/>
    <property type="molecule type" value="Genomic_DNA"/>
</dbReference>
<evidence type="ECO:0000313" key="4">
    <source>
        <dbReference type="Proteomes" id="UP000601789"/>
    </source>
</evidence>
<evidence type="ECO:0000256" key="1">
    <source>
        <dbReference type="SAM" id="MobiDB-lite"/>
    </source>
</evidence>
<dbReference type="CDD" id="cd19481">
    <property type="entry name" value="RecA-like_protease"/>
    <property type="match status" value="1"/>
</dbReference>
<dbReference type="Pfam" id="PF00004">
    <property type="entry name" value="AAA"/>
    <property type="match status" value="1"/>
</dbReference>
<feature type="domain" description="AAA+ ATPase" evidence="2">
    <location>
        <begin position="447"/>
        <end position="586"/>
    </location>
</feature>